<name>A0A1G7LAF9_9RHOB</name>
<dbReference type="RefSeq" id="WP_089963504.1">
    <property type="nucleotide sequence ID" value="NZ_FNAV01000022.1"/>
</dbReference>
<accession>A0A1G7LAF9</accession>
<dbReference type="EMBL" id="FNAV01000022">
    <property type="protein sequence ID" value="SDF46304.1"/>
    <property type="molecule type" value="Genomic_DNA"/>
</dbReference>
<dbReference type="Pfam" id="PF09851">
    <property type="entry name" value="SHOCT"/>
    <property type="match status" value="1"/>
</dbReference>
<dbReference type="AlphaFoldDB" id="A0A1G7LAF9"/>
<dbReference type="OrthoDB" id="1778949at2"/>
<proteinExistence type="predicted"/>
<organism evidence="3 4">
    <name type="scientific">Salipiger thiooxidans</name>
    <dbReference type="NCBI Taxonomy" id="282683"/>
    <lineage>
        <taxon>Bacteria</taxon>
        <taxon>Pseudomonadati</taxon>
        <taxon>Pseudomonadota</taxon>
        <taxon>Alphaproteobacteria</taxon>
        <taxon>Rhodobacterales</taxon>
        <taxon>Roseobacteraceae</taxon>
        <taxon>Salipiger</taxon>
    </lineage>
</organism>
<dbReference type="Proteomes" id="UP000198994">
    <property type="component" value="Unassembled WGS sequence"/>
</dbReference>
<feature type="region of interest" description="Disordered" evidence="1">
    <location>
        <begin position="198"/>
        <end position="244"/>
    </location>
</feature>
<sequence>MARLTEEGTAIVADIAARHGISGDAAMHMLMAVSAGHGTQAQFNHPELGGMGQWSLGGMTMVGDMFNNGLKARVDSLCSELSGIVQQHSLFAAPVSSQSQSQGGTPDVSGVSLFVQETSDWPADLGQPSSAGTQNDLRYAYFPDKRRLAVKVGGHTTVYDTGDHLIGGFGQAQGVGQSLSFTSQHGLVQLSDLPIVDRNAPASHDSASPPSAATPFAADPPPAVTAEPEQRPAPSVEAPQAMNDDQIFSRIERLAGLFEKGILTKEEFEAKKAELLARL</sequence>
<keyword evidence="4" id="KW-1185">Reference proteome</keyword>
<evidence type="ECO:0000256" key="1">
    <source>
        <dbReference type="SAM" id="MobiDB-lite"/>
    </source>
</evidence>
<feature type="compositionally biased region" description="Low complexity" evidence="1">
    <location>
        <begin position="200"/>
        <end position="217"/>
    </location>
</feature>
<reference evidence="4" key="1">
    <citation type="submission" date="2016-10" db="EMBL/GenBank/DDBJ databases">
        <authorList>
            <person name="Varghese N."/>
            <person name="Submissions S."/>
        </authorList>
    </citation>
    <scope>NUCLEOTIDE SEQUENCE [LARGE SCALE GENOMIC DNA]</scope>
    <source>
        <strain evidence="4">DSM 10146</strain>
    </source>
</reference>
<dbReference type="STRING" id="282683.SAMN04488105_12260"/>
<evidence type="ECO:0000313" key="4">
    <source>
        <dbReference type="Proteomes" id="UP000198994"/>
    </source>
</evidence>
<dbReference type="InterPro" id="IPR018649">
    <property type="entry name" value="SHOCT"/>
</dbReference>
<gene>
    <name evidence="3" type="ORF">SAMN04488105_12260</name>
</gene>
<feature type="domain" description="SHOCT" evidence="2">
    <location>
        <begin position="250"/>
        <end position="276"/>
    </location>
</feature>
<protein>
    <submittedName>
        <fullName evidence="3">Short C-terminal domain-containing protein</fullName>
    </submittedName>
</protein>
<evidence type="ECO:0000313" key="3">
    <source>
        <dbReference type="EMBL" id="SDF46304.1"/>
    </source>
</evidence>
<evidence type="ECO:0000259" key="2">
    <source>
        <dbReference type="Pfam" id="PF09851"/>
    </source>
</evidence>